<dbReference type="InterPro" id="IPR036249">
    <property type="entry name" value="Thioredoxin-like_sf"/>
</dbReference>
<dbReference type="InterPro" id="IPR006577">
    <property type="entry name" value="UAS"/>
</dbReference>
<dbReference type="SUPFAM" id="SSF52833">
    <property type="entry name" value="Thioredoxin-like"/>
    <property type="match status" value="1"/>
</dbReference>
<dbReference type="GO" id="GO:0036503">
    <property type="term" value="P:ERAD pathway"/>
    <property type="evidence" value="ECO:0007669"/>
    <property type="project" value="TreeGrafter"/>
</dbReference>
<dbReference type="Gene3D" id="3.10.20.90">
    <property type="entry name" value="Phosphatidylinositol 3-kinase Catalytic Subunit, Chain A, domain 1"/>
    <property type="match status" value="1"/>
</dbReference>
<evidence type="ECO:0000313" key="5">
    <source>
        <dbReference type="Proteomes" id="UP000053259"/>
    </source>
</evidence>
<keyword evidence="5" id="KW-1185">Reference proteome</keyword>
<dbReference type="SMART" id="SM00166">
    <property type="entry name" value="UBX"/>
    <property type="match status" value="1"/>
</dbReference>
<evidence type="ECO:0000259" key="3">
    <source>
        <dbReference type="PROSITE" id="PS50033"/>
    </source>
</evidence>
<evidence type="ECO:0000256" key="1">
    <source>
        <dbReference type="ARBA" id="ARBA00023054"/>
    </source>
</evidence>
<dbReference type="InterPro" id="IPR001012">
    <property type="entry name" value="UBX_dom"/>
</dbReference>
<reference evidence="4 5" key="1">
    <citation type="submission" date="2015-01" db="EMBL/GenBank/DDBJ databases">
        <title>The Genome Sequence of Ochroconis gallopava CBS43764.</title>
        <authorList>
            <consortium name="The Broad Institute Genomics Platform"/>
            <person name="Cuomo C."/>
            <person name="de Hoog S."/>
            <person name="Gorbushina A."/>
            <person name="Stielow B."/>
            <person name="Teixiera M."/>
            <person name="Abouelleil A."/>
            <person name="Chapman S.B."/>
            <person name="Priest M."/>
            <person name="Young S.K."/>
            <person name="Wortman J."/>
            <person name="Nusbaum C."/>
            <person name="Birren B."/>
        </authorList>
    </citation>
    <scope>NUCLEOTIDE SEQUENCE [LARGE SCALE GENOMIC DNA]</scope>
    <source>
        <strain evidence="4 5">CBS 43764</strain>
    </source>
</reference>
<protein>
    <recommendedName>
        <fullName evidence="3">UBX domain-containing protein</fullName>
    </recommendedName>
</protein>
<dbReference type="Gene3D" id="3.40.30.10">
    <property type="entry name" value="Glutaredoxin"/>
    <property type="match status" value="1"/>
</dbReference>
<accession>A0A0D1XQ87</accession>
<feature type="domain" description="UBX" evidence="3">
    <location>
        <begin position="404"/>
        <end position="486"/>
    </location>
</feature>
<dbReference type="OrthoDB" id="1026733at2759"/>
<sequence length="511" mass="58273">MASSDIDLNSLTDVQRASLDQVIAFTNQEAASALQLLQRCEWNAQIAISRFFDGEPTVDPIAEAMTQRPEDIRRQETLMNGFSNPQSVRRDVILEPAPRVVLQNDAHISYRSNTLLGIVVVPISIAYALFSRAVRLFGYLFPFLPRLFGRLRGSSQGTSPSHTAGGRIPLKPRDAALRFIREVEEEYGTNELPFFENGYAQALDSAKNDLKFLLVVLVSPEHDDTASFIRDTLLDPAVVTFVKDPANNILLWAGTVQDAEAYQVSTALSCTKFPFTAVIVHTPSVSSTAMSIVQRIAGPLPAREYISKLRRTIEQYSPSLTTARRARDEQNAARRIREQQNEAYQRSLAQDRERARKKREEEQRKKDEEDRIRREEEYKQSYARNLEQWRQWRASQIPPEPDADVKDAVRISIRMIDGKRVIRKFPSDATLEDLYAFVECHDTLQSGPIIQKVQEPCDFSHEYKFRLVSPVPREVYELEPGRTIKDRIGRSGNLIVERTDLDDSEEDEAEE</sequence>
<keyword evidence="1" id="KW-0175">Coiled coil</keyword>
<dbReference type="PANTHER" id="PTHR23322">
    <property type="entry name" value="FAS-ASSOCIATED PROTEIN"/>
    <property type="match status" value="1"/>
</dbReference>
<name>A0A0D1XQ87_9PEZI</name>
<feature type="region of interest" description="Disordered" evidence="2">
    <location>
        <begin position="340"/>
        <end position="373"/>
    </location>
</feature>
<dbReference type="CDD" id="cd01767">
    <property type="entry name" value="UBX"/>
    <property type="match status" value="1"/>
</dbReference>
<proteinExistence type="predicted"/>
<feature type="compositionally biased region" description="Basic and acidic residues" evidence="2">
    <location>
        <begin position="349"/>
        <end position="373"/>
    </location>
</feature>
<dbReference type="GO" id="GO:0043130">
    <property type="term" value="F:ubiquitin binding"/>
    <property type="evidence" value="ECO:0007669"/>
    <property type="project" value="TreeGrafter"/>
</dbReference>
<dbReference type="SMART" id="SM00594">
    <property type="entry name" value="UAS"/>
    <property type="match status" value="1"/>
</dbReference>
<dbReference type="CDD" id="cd14273">
    <property type="entry name" value="UBA_TAP-C_like"/>
    <property type="match status" value="1"/>
</dbReference>
<dbReference type="InterPro" id="IPR009060">
    <property type="entry name" value="UBA-like_sf"/>
</dbReference>
<dbReference type="EMBL" id="KN847539">
    <property type="protein sequence ID" value="KIW04756.1"/>
    <property type="molecule type" value="Genomic_DNA"/>
</dbReference>
<dbReference type="GeneID" id="27311923"/>
<evidence type="ECO:0000256" key="2">
    <source>
        <dbReference type="SAM" id="MobiDB-lite"/>
    </source>
</evidence>
<dbReference type="FunCoup" id="A0A0D1XQ87">
    <property type="interactions" value="27"/>
</dbReference>
<evidence type="ECO:0000313" key="4">
    <source>
        <dbReference type="EMBL" id="KIW04756.1"/>
    </source>
</evidence>
<dbReference type="HOGENOM" id="CLU_020031_2_0_1"/>
<dbReference type="STRING" id="253628.A0A0D1XQ87"/>
<dbReference type="PANTHER" id="PTHR23322:SF1">
    <property type="entry name" value="FAS-ASSOCIATED FACTOR 2"/>
    <property type="match status" value="1"/>
</dbReference>
<gene>
    <name evidence="4" type="ORF">PV09_03950</name>
</gene>
<dbReference type="SUPFAM" id="SSF46934">
    <property type="entry name" value="UBA-like"/>
    <property type="match status" value="1"/>
</dbReference>
<dbReference type="GO" id="GO:0005783">
    <property type="term" value="C:endoplasmic reticulum"/>
    <property type="evidence" value="ECO:0007669"/>
    <property type="project" value="TreeGrafter"/>
</dbReference>
<dbReference type="Proteomes" id="UP000053259">
    <property type="component" value="Unassembled WGS sequence"/>
</dbReference>
<dbReference type="VEuPathDB" id="FungiDB:PV09_03950"/>
<dbReference type="Pfam" id="PF00789">
    <property type="entry name" value="UBX"/>
    <property type="match status" value="1"/>
</dbReference>
<dbReference type="InterPro" id="IPR029071">
    <property type="entry name" value="Ubiquitin-like_domsf"/>
</dbReference>
<dbReference type="InterPro" id="IPR050730">
    <property type="entry name" value="UBX_domain-protein"/>
</dbReference>
<dbReference type="PROSITE" id="PS50033">
    <property type="entry name" value="UBX"/>
    <property type="match status" value="1"/>
</dbReference>
<dbReference type="InParanoid" id="A0A0D1XQ87"/>
<dbReference type="AlphaFoldDB" id="A0A0D1XQ87"/>
<dbReference type="Pfam" id="PF14555">
    <property type="entry name" value="UBA_4"/>
    <property type="match status" value="1"/>
</dbReference>
<organism evidence="4 5">
    <name type="scientific">Verruconis gallopava</name>
    <dbReference type="NCBI Taxonomy" id="253628"/>
    <lineage>
        <taxon>Eukaryota</taxon>
        <taxon>Fungi</taxon>
        <taxon>Dikarya</taxon>
        <taxon>Ascomycota</taxon>
        <taxon>Pezizomycotina</taxon>
        <taxon>Dothideomycetes</taxon>
        <taxon>Pleosporomycetidae</taxon>
        <taxon>Venturiales</taxon>
        <taxon>Sympoventuriaceae</taxon>
        <taxon>Verruconis</taxon>
    </lineage>
</organism>
<dbReference type="SUPFAM" id="SSF54236">
    <property type="entry name" value="Ubiquitin-like"/>
    <property type="match status" value="1"/>
</dbReference>
<dbReference type="RefSeq" id="XP_016214625.1">
    <property type="nucleotide sequence ID" value="XM_016357221.1"/>
</dbReference>